<protein>
    <submittedName>
        <fullName evidence="1">Uncharacterized protein</fullName>
    </submittedName>
</protein>
<gene>
    <name evidence="1" type="ORF">SAMN05216456_1301</name>
</gene>
<organism evidence="1 2">
    <name type="scientific">Devosia crocina</name>
    <dbReference type="NCBI Taxonomy" id="429728"/>
    <lineage>
        <taxon>Bacteria</taxon>
        <taxon>Pseudomonadati</taxon>
        <taxon>Pseudomonadota</taxon>
        <taxon>Alphaproteobacteria</taxon>
        <taxon>Hyphomicrobiales</taxon>
        <taxon>Devosiaceae</taxon>
        <taxon>Devosia</taxon>
    </lineage>
</organism>
<evidence type="ECO:0000313" key="1">
    <source>
        <dbReference type="EMBL" id="SFV31314.1"/>
    </source>
</evidence>
<dbReference type="STRING" id="429728.SAMN05216456_1301"/>
<reference evidence="1 2" key="1">
    <citation type="submission" date="2016-10" db="EMBL/GenBank/DDBJ databases">
        <authorList>
            <person name="de Groot N.N."/>
        </authorList>
    </citation>
    <scope>NUCLEOTIDE SEQUENCE [LARGE SCALE GENOMIC DNA]</scope>
    <source>
        <strain evidence="1 2">IPL20</strain>
    </source>
</reference>
<sequence>MAELGDLNRNNQRLLRKSTFRGTDHNQFIWALQCERENCGHVYGANGSDFHQRRCPKCDGGMPGL</sequence>
<evidence type="ECO:0000313" key="2">
    <source>
        <dbReference type="Proteomes" id="UP000199074"/>
    </source>
</evidence>
<proteinExistence type="predicted"/>
<dbReference type="AlphaFoldDB" id="A0A1I7N9E8"/>
<accession>A0A1I7N9E8</accession>
<keyword evidence="2" id="KW-1185">Reference proteome</keyword>
<name>A0A1I7N9E8_9HYPH</name>
<dbReference type="OrthoDB" id="8139367at2"/>
<dbReference type="Proteomes" id="UP000199074">
    <property type="component" value="Unassembled WGS sequence"/>
</dbReference>
<dbReference type="EMBL" id="FPCK01000001">
    <property type="protein sequence ID" value="SFV31314.1"/>
    <property type="molecule type" value="Genomic_DNA"/>
</dbReference>